<protein>
    <submittedName>
        <fullName evidence="1">Uncharacterized protein</fullName>
    </submittedName>
</protein>
<name>A0ABS3BPY4_9BACT</name>
<comment type="caution">
    <text evidence="1">The sequence shown here is derived from an EMBL/GenBank/DDBJ whole genome shotgun (WGS) entry which is preliminary data.</text>
</comment>
<proteinExistence type="predicted"/>
<evidence type="ECO:0000313" key="1">
    <source>
        <dbReference type="EMBL" id="MBN7801372.1"/>
    </source>
</evidence>
<accession>A0ABS3BPY4</accession>
<keyword evidence="2" id="KW-1185">Reference proteome</keyword>
<gene>
    <name evidence="1" type="ORF">J0A67_10905</name>
</gene>
<sequence>MRLRNKTIALVDSLQEAKSGNSFVQAFHEGGVVILDPVSLFSKSNWIRFEEDIDVINKVYSHLFDEVVIARKKLICFWPLTEQLGSEWVSLNALCDENGYELEAYRNVFLDGDGYGFSSDVLRLWKSFVYFLIESLMEDIKLNEGLEEIAKLTSDHEAIVLFKVGDAEKTNYTYAVCHGVDGLLREKNLQSAKDYTALIEFGSFQDMLVGLLDSKNLSQYQTEFADKHLEKAYFKVIAQKTRTKNLIESWLKTYSLN</sequence>
<dbReference type="EMBL" id="JAFKCW010000002">
    <property type="protein sequence ID" value="MBN7801372.1"/>
    <property type="molecule type" value="Genomic_DNA"/>
</dbReference>
<organism evidence="1 2">
    <name type="scientific">Algoriphagus aestuariicola</name>
    <dbReference type="NCBI Taxonomy" id="1852016"/>
    <lineage>
        <taxon>Bacteria</taxon>
        <taxon>Pseudomonadati</taxon>
        <taxon>Bacteroidota</taxon>
        <taxon>Cytophagia</taxon>
        <taxon>Cytophagales</taxon>
        <taxon>Cyclobacteriaceae</taxon>
        <taxon>Algoriphagus</taxon>
    </lineage>
</organism>
<reference evidence="1 2" key="1">
    <citation type="submission" date="2021-03" db="EMBL/GenBank/DDBJ databases">
        <title>novel species isolated from a fishpond in China.</title>
        <authorList>
            <person name="Lu H."/>
            <person name="Cai Z."/>
        </authorList>
    </citation>
    <scope>NUCLEOTIDE SEQUENCE [LARGE SCALE GENOMIC DNA]</scope>
    <source>
        <strain evidence="1 2">JCM 31546</strain>
    </source>
</reference>
<dbReference type="Proteomes" id="UP000664698">
    <property type="component" value="Unassembled WGS sequence"/>
</dbReference>
<evidence type="ECO:0000313" key="2">
    <source>
        <dbReference type="Proteomes" id="UP000664698"/>
    </source>
</evidence>
<dbReference type="RefSeq" id="WP_206569367.1">
    <property type="nucleotide sequence ID" value="NZ_JAFKCW010000002.1"/>
</dbReference>